<proteinExistence type="predicted"/>
<dbReference type="Proteomes" id="UP000366872">
    <property type="component" value="Unassembled WGS sequence"/>
</dbReference>
<dbReference type="SUPFAM" id="SSF53335">
    <property type="entry name" value="S-adenosyl-L-methionine-dependent methyltransferases"/>
    <property type="match status" value="1"/>
</dbReference>
<dbReference type="GO" id="GO:0008168">
    <property type="term" value="F:methyltransferase activity"/>
    <property type="evidence" value="ECO:0007669"/>
    <property type="project" value="UniProtKB-KW"/>
</dbReference>
<dbReference type="InterPro" id="IPR029063">
    <property type="entry name" value="SAM-dependent_MTases_sf"/>
</dbReference>
<keyword evidence="1 3" id="KW-0489">Methyltransferase</keyword>
<dbReference type="NCBIfam" id="TIGR00095">
    <property type="entry name" value="16S rRNA (guanine(966)-N(2))-methyltransferase RsmD"/>
    <property type="match status" value="1"/>
</dbReference>
<dbReference type="PROSITE" id="PS00092">
    <property type="entry name" value="N6_MTASE"/>
    <property type="match status" value="1"/>
</dbReference>
<dbReference type="InterPro" id="IPR002052">
    <property type="entry name" value="DNA_methylase_N6_adenine_CS"/>
</dbReference>
<evidence type="ECO:0000256" key="2">
    <source>
        <dbReference type="ARBA" id="ARBA00022679"/>
    </source>
</evidence>
<dbReference type="AlphaFoldDB" id="A0A6C2UE08"/>
<dbReference type="PIRSF" id="PIRSF004553">
    <property type="entry name" value="CHP00095"/>
    <property type="match status" value="1"/>
</dbReference>
<dbReference type="Pfam" id="PF03602">
    <property type="entry name" value="Cons_hypoth95"/>
    <property type="match status" value="1"/>
</dbReference>
<dbReference type="CDD" id="cd02440">
    <property type="entry name" value="AdoMet_MTases"/>
    <property type="match status" value="1"/>
</dbReference>
<dbReference type="Gene3D" id="3.40.50.150">
    <property type="entry name" value="Vaccinia Virus protein VP39"/>
    <property type="match status" value="1"/>
</dbReference>
<dbReference type="PANTHER" id="PTHR43542:SF1">
    <property type="entry name" value="METHYLTRANSFERASE"/>
    <property type="match status" value="1"/>
</dbReference>
<dbReference type="PANTHER" id="PTHR43542">
    <property type="entry name" value="METHYLTRANSFERASE"/>
    <property type="match status" value="1"/>
</dbReference>
<name>A0A6C2UE08_PONDE</name>
<accession>A0A6C2UE08</accession>
<dbReference type="GO" id="GO:0031167">
    <property type="term" value="P:rRNA methylation"/>
    <property type="evidence" value="ECO:0007669"/>
    <property type="project" value="InterPro"/>
</dbReference>
<evidence type="ECO:0000313" key="3">
    <source>
        <dbReference type="EMBL" id="VGO17604.1"/>
    </source>
</evidence>
<dbReference type="GO" id="GO:0003676">
    <property type="term" value="F:nucleic acid binding"/>
    <property type="evidence" value="ECO:0007669"/>
    <property type="project" value="InterPro"/>
</dbReference>
<reference evidence="3 4" key="1">
    <citation type="submission" date="2019-04" db="EMBL/GenBank/DDBJ databases">
        <authorList>
            <person name="Van Vliet M D."/>
        </authorList>
    </citation>
    <scope>NUCLEOTIDE SEQUENCE [LARGE SCALE GENOMIC DNA]</scope>
    <source>
        <strain evidence="3 4">F1</strain>
    </source>
</reference>
<keyword evidence="4" id="KW-1185">Reference proteome</keyword>
<protein>
    <submittedName>
        <fullName evidence="3">Ribosomal RNA small subunit methyltransferase D</fullName>
    </submittedName>
</protein>
<evidence type="ECO:0000256" key="1">
    <source>
        <dbReference type="ARBA" id="ARBA00022603"/>
    </source>
</evidence>
<keyword evidence="2 3" id="KW-0808">Transferase</keyword>
<gene>
    <name evidence="3" type="primary">rsmD</name>
    <name evidence="3" type="ORF">PDESU_06203</name>
</gene>
<dbReference type="EMBL" id="CAAHFG010000005">
    <property type="protein sequence ID" value="VGO17604.1"/>
    <property type="molecule type" value="Genomic_DNA"/>
</dbReference>
<evidence type="ECO:0000313" key="4">
    <source>
        <dbReference type="Proteomes" id="UP000366872"/>
    </source>
</evidence>
<dbReference type="InterPro" id="IPR004398">
    <property type="entry name" value="RNA_MeTrfase_RsmD"/>
</dbReference>
<organism evidence="3 4">
    <name type="scientific">Pontiella desulfatans</name>
    <dbReference type="NCBI Taxonomy" id="2750659"/>
    <lineage>
        <taxon>Bacteria</taxon>
        <taxon>Pseudomonadati</taxon>
        <taxon>Kiritimatiellota</taxon>
        <taxon>Kiritimatiellia</taxon>
        <taxon>Kiritimatiellales</taxon>
        <taxon>Pontiellaceae</taxon>
        <taxon>Pontiella</taxon>
    </lineage>
</organism>
<sequence length="213" mass="23232">MLTIVSAGVTGVVRNWIFIGEVSGRVLGMRITSGLLRNRRFNVPESEVRPTMESVREAVFSSLGGSCAGLKVLDLFAGSGALGLEAWSRGAASVTFVEQHPQVFRNLQANIESLEDEGLGPTKCFKGDAVRWLERAGGPYDLILADPPYDLPDAMANTLEGIARHSVLTGDGILVYEMRSKGDPVVSSHWNIVRDKRYGKTRVLIMKLNKDAE</sequence>